<dbReference type="PANTHER" id="PTHR21145">
    <property type="entry name" value="CHORISMATE MUTASE"/>
    <property type="match status" value="1"/>
</dbReference>
<dbReference type="Gene3D" id="1.10.590.10">
    <property type="entry name" value="Chorismate mutase, AroQ class superfamily, eukaryotic"/>
    <property type="match status" value="1"/>
</dbReference>
<dbReference type="InterPro" id="IPR036263">
    <property type="entry name" value="Chorismate_II_sf"/>
</dbReference>
<dbReference type="PROSITE" id="PS51169">
    <property type="entry name" value="CHORISMATE_MUT_3"/>
    <property type="match status" value="1"/>
</dbReference>
<gene>
    <name evidence="6" type="ORF">QN277_022388</name>
</gene>
<evidence type="ECO:0000256" key="2">
    <source>
        <dbReference type="ARBA" id="ARBA00004496"/>
    </source>
</evidence>
<dbReference type="EMBL" id="JAWXYG010000006">
    <property type="protein sequence ID" value="KAK4269200.1"/>
    <property type="molecule type" value="Genomic_DNA"/>
</dbReference>
<dbReference type="GO" id="GO:0004106">
    <property type="term" value="F:chorismate mutase activity"/>
    <property type="evidence" value="ECO:0007669"/>
    <property type="project" value="UniProtKB-EC"/>
</dbReference>
<comment type="caution">
    <text evidence="6">The sequence shown here is derived from an EMBL/GenBank/DDBJ whole genome shotgun (WGS) entry which is preliminary data.</text>
</comment>
<evidence type="ECO:0000313" key="6">
    <source>
        <dbReference type="EMBL" id="KAK4269200.1"/>
    </source>
</evidence>
<protein>
    <recommendedName>
        <fullName evidence="3">chorismate mutase</fullName>
        <ecNumber evidence="3">5.4.99.5</ecNumber>
    </recommendedName>
</protein>
<name>A0AAE1MLT8_9FABA</name>
<keyword evidence="7" id="KW-1185">Reference proteome</keyword>
<dbReference type="AlphaFoldDB" id="A0AAE1MLT8"/>
<dbReference type="PANTHER" id="PTHR21145:SF12">
    <property type="entry name" value="CHORISMATE MUTASE"/>
    <property type="match status" value="1"/>
</dbReference>
<dbReference type="GO" id="GO:0046417">
    <property type="term" value="P:chorismate metabolic process"/>
    <property type="evidence" value="ECO:0007669"/>
    <property type="project" value="InterPro"/>
</dbReference>
<comment type="subcellular location">
    <subcellularLocation>
        <location evidence="2">Cytoplasm</location>
    </subcellularLocation>
</comment>
<dbReference type="InterPro" id="IPR008238">
    <property type="entry name" value="Chorismate_mutase_AroQ_euk"/>
</dbReference>
<dbReference type="InterPro" id="IPR037039">
    <property type="entry name" value="CM_AroQ_sf_eucaryotic"/>
</dbReference>
<evidence type="ECO:0000256" key="1">
    <source>
        <dbReference type="ARBA" id="ARBA00000824"/>
    </source>
</evidence>
<evidence type="ECO:0000256" key="3">
    <source>
        <dbReference type="ARBA" id="ARBA00012404"/>
    </source>
</evidence>
<dbReference type="GO" id="GO:0005737">
    <property type="term" value="C:cytoplasm"/>
    <property type="evidence" value="ECO:0007669"/>
    <property type="project" value="UniProtKB-SubCell"/>
</dbReference>
<accession>A0AAE1MLT8</accession>
<comment type="catalytic activity">
    <reaction evidence="1">
        <text>chorismate = prephenate</text>
        <dbReference type="Rhea" id="RHEA:13897"/>
        <dbReference type="ChEBI" id="CHEBI:29748"/>
        <dbReference type="ChEBI" id="CHEBI:29934"/>
        <dbReference type="EC" id="5.4.99.5"/>
    </reaction>
</comment>
<keyword evidence="5" id="KW-0413">Isomerase</keyword>
<dbReference type="Proteomes" id="UP001293593">
    <property type="component" value="Unassembled WGS sequence"/>
</dbReference>
<proteinExistence type="predicted"/>
<dbReference type="GO" id="GO:0009073">
    <property type="term" value="P:aromatic amino acid family biosynthetic process"/>
    <property type="evidence" value="ECO:0007669"/>
    <property type="project" value="InterPro"/>
</dbReference>
<reference evidence="6" key="1">
    <citation type="submission" date="2023-10" db="EMBL/GenBank/DDBJ databases">
        <title>Chromosome-level genome of the transformable northern wattle, Acacia crassicarpa.</title>
        <authorList>
            <person name="Massaro I."/>
            <person name="Sinha N.R."/>
            <person name="Poethig S."/>
            <person name="Leichty A.R."/>
        </authorList>
    </citation>
    <scope>NUCLEOTIDE SEQUENCE</scope>
    <source>
        <strain evidence="6">Acra3RX</strain>
        <tissue evidence="6">Leaf</tissue>
    </source>
</reference>
<evidence type="ECO:0000256" key="4">
    <source>
        <dbReference type="ARBA" id="ARBA00022490"/>
    </source>
</evidence>
<evidence type="ECO:0000313" key="7">
    <source>
        <dbReference type="Proteomes" id="UP001293593"/>
    </source>
</evidence>
<dbReference type="EC" id="5.4.99.5" evidence="3"/>
<keyword evidence="4" id="KW-0963">Cytoplasm</keyword>
<organism evidence="6 7">
    <name type="scientific">Acacia crassicarpa</name>
    <name type="common">northern wattle</name>
    <dbReference type="NCBI Taxonomy" id="499986"/>
    <lineage>
        <taxon>Eukaryota</taxon>
        <taxon>Viridiplantae</taxon>
        <taxon>Streptophyta</taxon>
        <taxon>Embryophyta</taxon>
        <taxon>Tracheophyta</taxon>
        <taxon>Spermatophyta</taxon>
        <taxon>Magnoliopsida</taxon>
        <taxon>eudicotyledons</taxon>
        <taxon>Gunneridae</taxon>
        <taxon>Pentapetalae</taxon>
        <taxon>rosids</taxon>
        <taxon>fabids</taxon>
        <taxon>Fabales</taxon>
        <taxon>Fabaceae</taxon>
        <taxon>Caesalpinioideae</taxon>
        <taxon>mimosoid clade</taxon>
        <taxon>Acacieae</taxon>
        <taxon>Acacia</taxon>
    </lineage>
</organism>
<evidence type="ECO:0000256" key="5">
    <source>
        <dbReference type="ARBA" id="ARBA00023235"/>
    </source>
</evidence>
<dbReference type="SUPFAM" id="SSF48600">
    <property type="entry name" value="Chorismate mutase II"/>
    <property type="match status" value="1"/>
</dbReference>
<sequence length="157" mass="18085">MQTLRLHRSVNFAAPLHSPRSRRSFTMKVRACLHLDELHLSATRLEDRIVFTLLERTMYAYNRSLYNMHGTLDFETEGGMLRNIVSKLEHLQAAFGGFHVPEELPFFPQNLPEEWCATDHPDAAIMRENPLFLDPVAATLNCNSKLWTLYSLAILSQ</sequence>